<proteinExistence type="predicted"/>
<evidence type="ECO:0000256" key="1">
    <source>
        <dbReference type="SAM" id="SignalP"/>
    </source>
</evidence>
<evidence type="ECO:0000313" key="3">
    <source>
        <dbReference type="Proteomes" id="UP000516305"/>
    </source>
</evidence>
<feature type="chain" id="PRO_5028859027" description="Outer membrane protein beta-barrel domain-containing protein" evidence="1">
    <location>
        <begin position="20"/>
        <end position="240"/>
    </location>
</feature>
<dbReference type="KEGG" id="chyd:H4K34_10215"/>
<feature type="signal peptide" evidence="1">
    <location>
        <begin position="1"/>
        <end position="19"/>
    </location>
</feature>
<dbReference type="EMBL" id="CP060139">
    <property type="protein sequence ID" value="QNR22755.1"/>
    <property type="molecule type" value="Genomic_DNA"/>
</dbReference>
<evidence type="ECO:0000313" key="2">
    <source>
        <dbReference type="EMBL" id="QNR22755.1"/>
    </source>
</evidence>
<evidence type="ECO:0008006" key="4">
    <source>
        <dbReference type="Google" id="ProtNLM"/>
    </source>
</evidence>
<accession>A0A7H0VAK7</accession>
<gene>
    <name evidence="2" type="ORF">H4K34_10215</name>
</gene>
<dbReference type="AlphaFoldDB" id="A0A7H0VAK7"/>
<dbReference type="RefSeq" id="WP_210757322.1">
    <property type="nucleotide sequence ID" value="NZ_CP060139.1"/>
</dbReference>
<reference evidence="2 3" key="1">
    <citation type="submission" date="2020-08" db="EMBL/GenBank/DDBJ databases">
        <title>Croceimicrobium hydrocarbonivorans gen. nov., sp. nov., a novel marine bacterium isolated from a bacterial consortium that degrades polyethylene terephthalate.</title>
        <authorList>
            <person name="Liu R."/>
        </authorList>
    </citation>
    <scope>NUCLEOTIDE SEQUENCE [LARGE SCALE GENOMIC DNA]</scope>
    <source>
        <strain evidence="2 3">A20-9</strain>
    </source>
</reference>
<sequence length="240" mass="27281">MKRLSFLALVLLSALSLQAQEDSTEANMHLYVQAGGALAYTPFNNLNDFLNFKTSLRAANPSTMLGFSFRSDRLESTALFHRYVTAESDGESINISQATVRVAVPIDIGKRLQWVPGVDLQILTGRYEQLTADFSQLDPLPIGNVSQWNFEQMGLALNNELRWNFEDYHFAMAPDEIFMEANVGLPVGPGFFEYRNRHSYTNTRTPLFPYNWHILIGLRYKMKSFSLKQEIEKSGLEPKA</sequence>
<keyword evidence="3" id="KW-1185">Reference proteome</keyword>
<organism evidence="2 3">
    <name type="scientific">Croceimicrobium hydrocarbonivorans</name>
    <dbReference type="NCBI Taxonomy" id="2761580"/>
    <lineage>
        <taxon>Bacteria</taxon>
        <taxon>Pseudomonadati</taxon>
        <taxon>Bacteroidota</taxon>
        <taxon>Flavobacteriia</taxon>
        <taxon>Flavobacteriales</taxon>
        <taxon>Owenweeksiaceae</taxon>
        <taxon>Croceimicrobium</taxon>
    </lineage>
</organism>
<protein>
    <recommendedName>
        <fullName evidence="4">Outer membrane protein beta-barrel domain-containing protein</fullName>
    </recommendedName>
</protein>
<name>A0A7H0VAK7_9FLAO</name>
<dbReference type="Proteomes" id="UP000516305">
    <property type="component" value="Chromosome"/>
</dbReference>
<keyword evidence="1" id="KW-0732">Signal</keyword>